<dbReference type="Proteomes" id="UP000267536">
    <property type="component" value="Unassembled WGS sequence"/>
</dbReference>
<keyword evidence="2" id="KW-1133">Transmembrane helix</keyword>
<evidence type="ECO:0000313" key="3">
    <source>
        <dbReference type="EMBL" id="RPA64754.1"/>
    </source>
</evidence>
<dbReference type="RefSeq" id="WP_123927013.1">
    <property type="nucleotide sequence ID" value="NZ_JBPSDP010000004.1"/>
</dbReference>
<feature type="transmembrane region" description="Helical" evidence="2">
    <location>
        <begin position="57"/>
        <end position="79"/>
    </location>
</feature>
<proteinExistence type="predicted"/>
<feature type="transmembrane region" description="Helical" evidence="2">
    <location>
        <begin position="85"/>
        <end position="107"/>
    </location>
</feature>
<feature type="transmembrane region" description="Helical" evidence="2">
    <location>
        <begin position="6"/>
        <end position="27"/>
    </location>
</feature>
<evidence type="ECO:0000256" key="1">
    <source>
        <dbReference type="SAM" id="MobiDB-lite"/>
    </source>
</evidence>
<evidence type="ECO:0000313" key="4">
    <source>
        <dbReference type="Proteomes" id="UP000267536"/>
    </source>
</evidence>
<protein>
    <submittedName>
        <fullName evidence="3">SdpI family protein</fullName>
    </submittedName>
</protein>
<dbReference type="Pfam" id="PF13630">
    <property type="entry name" value="SdpI"/>
    <property type="match status" value="1"/>
</dbReference>
<keyword evidence="2" id="KW-0472">Membrane</keyword>
<comment type="caution">
    <text evidence="3">The sequence shown here is derived from an EMBL/GenBank/DDBJ whole genome shotgun (WGS) entry which is preliminary data.</text>
</comment>
<name>A0A3N4HEK4_9ACTN</name>
<organism evidence="3 4">
    <name type="scientific">Gordonia oryzae</name>
    <dbReference type="NCBI Taxonomy" id="2487349"/>
    <lineage>
        <taxon>Bacteria</taxon>
        <taxon>Bacillati</taxon>
        <taxon>Actinomycetota</taxon>
        <taxon>Actinomycetes</taxon>
        <taxon>Mycobacteriales</taxon>
        <taxon>Gordoniaceae</taxon>
        <taxon>Gordonia</taxon>
    </lineage>
</organism>
<reference evidence="3 4" key="1">
    <citation type="submission" date="2018-11" db="EMBL/GenBank/DDBJ databases">
        <title>Draft genome sequence of Gordonia sp. RS15-1S isolated from rice stems.</title>
        <authorList>
            <person name="Muangham S."/>
        </authorList>
    </citation>
    <scope>NUCLEOTIDE SEQUENCE [LARGE SCALE GENOMIC DNA]</scope>
    <source>
        <strain evidence="3 4">RS15-1S</strain>
    </source>
</reference>
<evidence type="ECO:0000256" key="2">
    <source>
        <dbReference type="SAM" id="Phobius"/>
    </source>
</evidence>
<dbReference type="AlphaFoldDB" id="A0A3N4HEK4"/>
<sequence>MSVLSVVAAVCVFVLALVWVVVGVAGLRGTLQRNRWLGVRAPETLVSDEAFALANKVAAPGTLGAAAILIAGGLLTLGVGGTWSFLFAVGALLAALLVVGAVSGYGVRAARWAVDPDDDSGCSCCSADAGSHDHAAPAAGSARSDARGPAGECGESSCASCTLRGVCASEPAADTAQR</sequence>
<keyword evidence="4" id="KW-1185">Reference proteome</keyword>
<keyword evidence="2" id="KW-0812">Transmembrane</keyword>
<accession>A0A3N4HEK4</accession>
<feature type="region of interest" description="Disordered" evidence="1">
    <location>
        <begin position="136"/>
        <end position="156"/>
    </location>
</feature>
<dbReference type="InterPro" id="IPR025962">
    <property type="entry name" value="SdpI/YhfL"/>
</dbReference>
<dbReference type="EMBL" id="RKMH01000004">
    <property type="protein sequence ID" value="RPA64754.1"/>
    <property type="molecule type" value="Genomic_DNA"/>
</dbReference>
<feature type="compositionally biased region" description="Low complexity" evidence="1">
    <location>
        <begin position="136"/>
        <end position="150"/>
    </location>
</feature>
<gene>
    <name evidence="3" type="ORF">EF294_06425</name>
</gene>